<dbReference type="AlphaFoldDB" id="A0A915Y9A9"/>
<feature type="transmembrane region" description="Helical" evidence="1">
    <location>
        <begin position="7"/>
        <end position="23"/>
    </location>
</feature>
<dbReference type="RefSeq" id="WP_264790713.1">
    <property type="nucleotide sequence ID" value="NZ_AP026867.1"/>
</dbReference>
<accession>A0A915Y9A9</accession>
<keyword evidence="1" id="KW-0812">Transmembrane</keyword>
<evidence type="ECO:0000256" key="1">
    <source>
        <dbReference type="SAM" id="Phobius"/>
    </source>
</evidence>
<organism evidence="2 3">
    <name type="scientific">Aureispira anguillae</name>
    <dbReference type="NCBI Taxonomy" id="2864201"/>
    <lineage>
        <taxon>Bacteria</taxon>
        <taxon>Pseudomonadati</taxon>
        <taxon>Bacteroidota</taxon>
        <taxon>Saprospiria</taxon>
        <taxon>Saprospirales</taxon>
        <taxon>Saprospiraceae</taxon>
        <taxon>Aureispira</taxon>
    </lineage>
</organism>
<reference evidence="2" key="1">
    <citation type="submission" date="2022-09" db="EMBL/GenBank/DDBJ databases">
        <title>Aureispira anguillicida sp. nov., isolated from Leptocephalus of Japanese eel Anguilla japonica.</title>
        <authorList>
            <person name="Yuasa K."/>
            <person name="Mekata T."/>
            <person name="Ikunari K."/>
        </authorList>
    </citation>
    <scope>NUCLEOTIDE SEQUENCE</scope>
    <source>
        <strain evidence="2">EL160426</strain>
    </source>
</reference>
<keyword evidence="3" id="KW-1185">Reference proteome</keyword>
<name>A0A915Y9A9_9BACT</name>
<dbReference type="InterPro" id="IPR008620">
    <property type="entry name" value="FixH"/>
</dbReference>
<dbReference type="EMBL" id="AP026867">
    <property type="protein sequence ID" value="BDS09308.1"/>
    <property type="molecule type" value="Genomic_DNA"/>
</dbReference>
<evidence type="ECO:0000313" key="3">
    <source>
        <dbReference type="Proteomes" id="UP001060919"/>
    </source>
</evidence>
<evidence type="ECO:0000313" key="2">
    <source>
        <dbReference type="EMBL" id="BDS09308.1"/>
    </source>
</evidence>
<dbReference type="Proteomes" id="UP001060919">
    <property type="component" value="Chromosome"/>
</dbReference>
<gene>
    <name evidence="2" type="ORF">AsAng_0000050</name>
</gene>
<protein>
    <submittedName>
        <fullName evidence="2">FixH family protein</fullName>
    </submittedName>
</protein>
<dbReference type="KEGG" id="aup:AsAng_0000050"/>
<keyword evidence="1" id="KW-1133">Transmembrane helix</keyword>
<sequence>MNWGYRIALFFVAFITFMLFMLYKCVQQNFDLVAPDYYAKEVAFQEQINQQKNVLALAQKPTWEIGSSHLSIQFPTIPKQGKINFFRPSDKQLDFEEQLQLDDQQQQQIPLEKFQKGIYKLQLSWSDNNKDYYIEKQILIP</sequence>
<proteinExistence type="predicted"/>
<dbReference type="Pfam" id="PF05751">
    <property type="entry name" value="FixH"/>
    <property type="match status" value="1"/>
</dbReference>
<keyword evidence="1" id="KW-0472">Membrane</keyword>